<comment type="caution">
    <text evidence="2">The sequence shown here is derived from an EMBL/GenBank/DDBJ whole genome shotgun (WGS) entry which is preliminary data.</text>
</comment>
<dbReference type="EMBL" id="VSZY01000013">
    <property type="protein sequence ID" value="MCU9969328.1"/>
    <property type="molecule type" value="Genomic_DNA"/>
</dbReference>
<protein>
    <submittedName>
        <fullName evidence="2">Uncharacterized protein</fullName>
    </submittedName>
</protein>
<evidence type="ECO:0000313" key="4">
    <source>
        <dbReference type="Proteomes" id="UP000575397"/>
    </source>
</evidence>
<evidence type="ECO:0000313" key="1">
    <source>
        <dbReference type="EMBL" id="MCU9969328.1"/>
    </source>
</evidence>
<proteinExistence type="predicted"/>
<dbReference type="Proteomes" id="UP000575397">
    <property type="component" value="Unassembled WGS sequence"/>
</dbReference>
<name>A0A7Y0U212_9ACTO</name>
<dbReference type="InterPro" id="IPR038296">
    <property type="entry name" value="ParD_sf"/>
</dbReference>
<dbReference type="RefSeq" id="WP_114991539.1">
    <property type="nucleotide sequence ID" value="NZ_JABCUP010000004.1"/>
</dbReference>
<dbReference type="Gene3D" id="6.10.10.120">
    <property type="entry name" value="Antitoxin ParD1-like"/>
    <property type="match status" value="1"/>
</dbReference>
<reference evidence="1 6" key="1">
    <citation type="submission" date="2019-08" db="EMBL/GenBank/DDBJ databases">
        <title>Comparison of rpoB and gyrB Sequences from Mobiluncus Species and Development of a Multiplex PCR Method for Clinical Detection of Mobiluncus curtisii and Mobiluncus mulieris.</title>
        <authorList>
            <person name="Yang L."/>
            <person name="Shen Y."/>
            <person name="Xu G."/>
            <person name="Shu L.-B."/>
            <person name="Hu J."/>
            <person name="Zhang R."/>
            <person name="Wang Y."/>
            <person name="Zhou H.-W."/>
            <person name="Zhang X."/>
        </authorList>
    </citation>
    <scope>NUCLEOTIDE SEQUENCE [LARGE SCALE GENOMIC DNA]</scope>
    <source>
        <strain evidence="1 6">M26</strain>
    </source>
</reference>
<evidence type="ECO:0000313" key="5">
    <source>
        <dbReference type="Proteomes" id="UP000578252"/>
    </source>
</evidence>
<organism evidence="2 5">
    <name type="scientific">Mobiluncus mulieris</name>
    <dbReference type="NCBI Taxonomy" id="2052"/>
    <lineage>
        <taxon>Bacteria</taxon>
        <taxon>Bacillati</taxon>
        <taxon>Actinomycetota</taxon>
        <taxon>Actinomycetes</taxon>
        <taxon>Actinomycetales</taxon>
        <taxon>Actinomycetaceae</taxon>
        <taxon>Mobiluncus</taxon>
    </lineage>
</organism>
<dbReference type="Proteomes" id="UP000578252">
    <property type="component" value="Unassembled WGS sequence"/>
</dbReference>
<evidence type="ECO:0000313" key="2">
    <source>
        <dbReference type="EMBL" id="NMW65439.1"/>
    </source>
</evidence>
<dbReference type="EMBL" id="JABCUR010000006">
    <property type="protein sequence ID" value="NMW65439.1"/>
    <property type="molecule type" value="Genomic_DNA"/>
</dbReference>
<evidence type="ECO:0000313" key="6">
    <source>
        <dbReference type="Proteomes" id="UP001209486"/>
    </source>
</evidence>
<accession>A0A7Y0U212</accession>
<dbReference type="InterPro" id="IPR022789">
    <property type="entry name" value="ParD"/>
</dbReference>
<dbReference type="Proteomes" id="UP001209486">
    <property type="component" value="Unassembled WGS sequence"/>
</dbReference>
<evidence type="ECO:0000313" key="3">
    <source>
        <dbReference type="EMBL" id="NMX03097.1"/>
    </source>
</evidence>
<dbReference type="AlphaFoldDB" id="A0A7Y0U212"/>
<dbReference type="Pfam" id="PF03693">
    <property type="entry name" value="ParD_antitoxin"/>
    <property type="match status" value="1"/>
</dbReference>
<gene>
    <name evidence="1" type="ORF">FYZ43_07975</name>
    <name evidence="3" type="ORF">HHJ77_03885</name>
    <name evidence="2" type="ORF">HHJ78_07855</name>
</gene>
<dbReference type="EMBL" id="JABCUS010000006">
    <property type="protein sequence ID" value="NMX03097.1"/>
    <property type="molecule type" value="Genomic_DNA"/>
</dbReference>
<sequence>MENCELAYAALRQDLEDGENSGMPQPFDFDAFIASRQR</sequence>
<reference evidence="4 5" key="2">
    <citation type="submission" date="2020-04" db="EMBL/GenBank/DDBJ databases">
        <title>Antimicrobial susceptibility and clonality of vaginal-derived multi-drug resistant Mobiluncus isolates in China.</title>
        <authorList>
            <person name="Zhang X."/>
        </authorList>
    </citation>
    <scope>NUCLEOTIDE SEQUENCE [LARGE SCALE GENOMIC DNA]</scope>
    <source>
        <strain evidence="3 4">12</strain>
        <strain evidence="2 5">13</strain>
    </source>
</reference>